<gene>
    <name evidence="11" type="ordered locus">Hipma_0363</name>
</gene>
<keyword evidence="4" id="KW-0949">S-adenosyl-L-methionine</keyword>
<dbReference type="PIRSF" id="PIRSF000371">
    <property type="entry name" value="PFL_act_enz"/>
    <property type="match status" value="1"/>
</dbReference>
<dbReference type="InterPro" id="IPR034457">
    <property type="entry name" value="Organic_radical-activating"/>
</dbReference>
<evidence type="ECO:0000256" key="7">
    <source>
        <dbReference type="ARBA" id="ARBA00023004"/>
    </source>
</evidence>
<dbReference type="PROSITE" id="PS01087">
    <property type="entry name" value="RADICAL_ACTIVATING"/>
    <property type="match status" value="1"/>
</dbReference>
<comment type="similarity">
    <text evidence="2">Belongs to the organic radical-activating enzymes family.</text>
</comment>
<dbReference type="RefSeq" id="WP_013681384.1">
    <property type="nucleotide sequence ID" value="NC_015318.1"/>
</dbReference>
<dbReference type="GO" id="GO:0043365">
    <property type="term" value="F:[formate-C-acetyltransferase]-activating enzyme activity"/>
    <property type="evidence" value="ECO:0007669"/>
    <property type="project" value="UniProtKB-EC"/>
</dbReference>
<dbReference type="GO" id="GO:0046872">
    <property type="term" value="F:metal ion binding"/>
    <property type="evidence" value="ECO:0007669"/>
    <property type="project" value="UniProtKB-KW"/>
</dbReference>
<evidence type="ECO:0000313" key="12">
    <source>
        <dbReference type="Proteomes" id="UP000008139"/>
    </source>
</evidence>
<evidence type="ECO:0000256" key="2">
    <source>
        <dbReference type="ARBA" id="ARBA00009777"/>
    </source>
</evidence>
<reference evidence="12" key="2">
    <citation type="submission" date="2011-03" db="EMBL/GenBank/DDBJ databases">
        <title>The complete genome of Hippea maritima DSM 10411.</title>
        <authorList>
            <consortium name="US DOE Joint Genome Institute (JGI-PGF)"/>
            <person name="Lucas S."/>
            <person name="Copeland A."/>
            <person name="Lapidus A."/>
            <person name="Bruce D."/>
            <person name="Goodwin L."/>
            <person name="Pitluck S."/>
            <person name="Peters L."/>
            <person name="Kyrpides N."/>
            <person name="Mavromatis K."/>
            <person name="Pagani I."/>
            <person name="Ivanova N."/>
            <person name="Mikhailova N."/>
            <person name="Lu M."/>
            <person name="Detter J.C."/>
            <person name="Tapia R."/>
            <person name="Han C."/>
            <person name="Land M."/>
            <person name="Hauser L."/>
            <person name="Markowitz V."/>
            <person name="Cheng J.-F."/>
            <person name="Hugenholtz P."/>
            <person name="Woyke T."/>
            <person name="Wu D."/>
            <person name="Spring S."/>
            <person name="Schroeder M."/>
            <person name="Brambilla E."/>
            <person name="Klenk H.-P."/>
            <person name="Eisen J.A."/>
        </authorList>
    </citation>
    <scope>NUCLEOTIDE SEQUENCE [LARGE SCALE GENOMIC DNA]</scope>
    <source>
        <strain evidence="12">ATCC 700847 / DSM 10411 / MH2</strain>
    </source>
</reference>
<evidence type="ECO:0000256" key="6">
    <source>
        <dbReference type="ARBA" id="ARBA00023002"/>
    </source>
</evidence>
<dbReference type="PROSITE" id="PS00198">
    <property type="entry name" value="4FE4S_FER_1"/>
    <property type="match status" value="1"/>
</dbReference>
<keyword evidence="3" id="KW-0004">4Fe-4S</keyword>
<dbReference type="PANTHER" id="PTHR30352">
    <property type="entry name" value="PYRUVATE FORMATE-LYASE-ACTIVATING ENZYME"/>
    <property type="match status" value="1"/>
</dbReference>
<dbReference type="PROSITE" id="PS51918">
    <property type="entry name" value="RADICAL_SAM"/>
    <property type="match status" value="1"/>
</dbReference>
<proteinExistence type="inferred from homology"/>
<protein>
    <submittedName>
        <fullName evidence="11">Glycyl-radical enzyme activating protein family</fullName>
        <ecNumber evidence="11">1.97.1.4</ecNumber>
    </submittedName>
</protein>
<dbReference type="SFLD" id="SFLDG01066">
    <property type="entry name" value="organic_radical-activating_enz"/>
    <property type="match status" value="1"/>
</dbReference>
<evidence type="ECO:0000256" key="3">
    <source>
        <dbReference type="ARBA" id="ARBA00022485"/>
    </source>
</evidence>
<dbReference type="InParanoid" id="F2LTL5"/>
<dbReference type="STRING" id="760142.Hipma_0363"/>
<organism evidence="11 12">
    <name type="scientific">Hippea maritima (strain ATCC 700847 / DSM 10411 / MH2)</name>
    <dbReference type="NCBI Taxonomy" id="760142"/>
    <lineage>
        <taxon>Bacteria</taxon>
        <taxon>Pseudomonadati</taxon>
        <taxon>Campylobacterota</taxon>
        <taxon>Desulfurellia</taxon>
        <taxon>Desulfurellales</taxon>
        <taxon>Hippeaceae</taxon>
        <taxon>Hippea</taxon>
    </lineage>
</organism>
<dbReference type="InterPro" id="IPR058240">
    <property type="entry name" value="rSAM_sf"/>
</dbReference>
<name>F2LTL5_HIPMA</name>
<comment type="cofactor">
    <cofactor evidence="1">
        <name>[4Fe-4S] cluster</name>
        <dbReference type="ChEBI" id="CHEBI:49883"/>
    </cofactor>
</comment>
<dbReference type="Gene3D" id="3.80.30.10">
    <property type="entry name" value="pyruvate-formate lyase- activating enzyme"/>
    <property type="match status" value="1"/>
</dbReference>
<dbReference type="GO" id="GO:0051539">
    <property type="term" value="F:4 iron, 4 sulfur cluster binding"/>
    <property type="evidence" value="ECO:0007669"/>
    <property type="project" value="UniProtKB-KW"/>
</dbReference>
<dbReference type="Pfam" id="PF13353">
    <property type="entry name" value="Fer4_12"/>
    <property type="match status" value="1"/>
</dbReference>
<dbReference type="SUPFAM" id="SSF54862">
    <property type="entry name" value="4Fe-4S ferredoxins"/>
    <property type="match status" value="1"/>
</dbReference>
<keyword evidence="7" id="KW-0408">Iron</keyword>
<sequence>MKGLIFDIKRYSIHDGPGVRTTVFFKGCPLRCLWCHNPESQKPYQQIIYYEQKCIRCLTCKAVCKEDAISFTNNKIEINTKRCTMCGKCWQSCPTNALEVVGQYYKTDELIEELTKDSAFFEGGGITISGGEAFVQYEFLMELIKGLKAKHLHLALDTTGYTDKEKLLSTVEFIDLYLYDLKVMDPAKHKQYTGVDNTIILKNLKALDEKGAQIAIRIPIIPTINDDQENIKATIEFLKQLNNVVSVDLLPYHSMMVDKYKRLKMPFLLGDIKKPSDEEMEELKETFQKEGFKVNIGG</sequence>
<feature type="domain" description="4Fe-4S ferredoxin-type" evidence="9">
    <location>
        <begin position="45"/>
        <end position="73"/>
    </location>
</feature>
<keyword evidence="6 11" id="KW-0560">Oxidoreductase</keyword>
<dbReference type="PROSITE" id="PS51379">
    <property type="entry name" value="4FE4S_FER_2"/>
    <property type="match status" value="2"/>
</dbReference>
<keyword evidence="5" id="KW-0479">Metal-binding</keyword>
<dbReference type="HOGENOM" id="CLU_058969_0_0_7"/>
<dbReference type="InterPro" id="IPR017900">
    <property type="entry name" value="4Fe4S_Fe_S_CS"/>
</dbReference>
<evidence type="ECO:0000259" key="10">
    <source>
        <dbReference type="PROSITE" id="PS51918"/>
    </source>
</evidence>
<evidence type="ECO:0000256" key="5">
    <source>
        <dbReference type="ARBA" id="ARBA00022723"/>
    </source>
</evidence>
<accession>F2LTL5</accession>
<dbReference type="OrthoDB" id="9782387at2"/>
<dbReference type="AlphaFoldDB" id="F2LTL5"/>
<feature type="domain" description="4Fe-4S ferredoxin-type" evidence="9">
    <location>
        <begin position="74"/>
        <end position="103"/>
    </location>
</feature>
<dbReference type="FunCoup" id="F2LTL5">
    <property type="interactions" value="30"/>
</dbReference>
<keyword evidence="12" id="KW-1185">Reference proteome</keyword>
<evidence type="ECO:0000256" key="1">
    <source>
        <dbReference type="ARBA" id="ARBA00001966"/>
    </source>
</evidence>
<dbReference type="Gene3D" id="3.30.70.20">
    <property type="match status" value="1"/>
</dbReference>
<dbReference type="eggNOG" id="COG1180">
    <property type="taxonomic scope" value="Bacteria"/>
</dbReference>
<dbReference type="KEGG" id="hmr:Hipma_0363"/>
<dbReference type="InterPro" id="IPR012839">
    <property type="entry name" value="Organic_radical_activase"/>
</dbReference>
<dbReference type="CDD" id="cd01335">
    <property type="entry name" value="Radical_SAM"/>
    <property type="match status" value="1"/>
</dbReference>
<dbReference type="SUPFAM" id="SSF102114">
    <property type="entry name" value="Radical SAM enzymes"/>
    <property type="match status" value="1"/>
</dbReference>
<dbReference type="InterPro" id="IPR001989">
    <property type="entry name" value="Radical_activat_CS"/>
</dbReference>
<dbReference type="PANTHER" id="PTHR30352:SF4">
    <property type="entry name" value="PYRUVATE FORMATE-LYASE 2-ACTIVATING ENZYME"/>
    <property type="match status" value="1"/>
</dbReference>
<evidence type="ECO:0000256" key="8">
    <source>
        <dbReference type="ARBA" id="ARBA00023014"/>
    </source>
</evidence>
<dbReference type="NCBIfam" id="TIGR02494">
    <property type="entry name" value="PFLE_PFLC"/>
    <property type="match status" value="1"/>
</dbReference>
<dbReference type="EMBL" id="CP002606">
    <property type="protein sequence ID" value="AEA33340.1"/>
    <property type="molecule type" value="Genomic_DNA"/>
</dbReference>
<dbReference type="Proteomes" id="UP000008139">
    <property type="component" value="Chromosome"/>
</dbReference>
<dbReference type="InterPro" id="IPR017896">
    <property type="entry name" value="4Fe4S_Fe-S-bd"/>
</dbReference>
<keyword evidence="8" id="KW-0411">Iron-sulfur</keyword>
<reference evidence="11 12" key="1">
    <citation type="journal article" date="2011" name="Stand. Genomic Sci.">
        <title>Complete genome sequence of the thermophilic sulfur-reducer Hippea maritima type strain (MH(2)).</title>
        <authorList>
            <person name="Huntemann M."/>
            <person name="Lu M."/>
            <person name="Nolan M."/>
            <person name="Lapidus A."/>
            <person name="Lucas S."/>
            <person name="Hammon N."/>
            <person name="Deshpande S."/>
            <person name="Cheng J.F."/>
            <person name="Tapia R."/>
            <person name="Han C."/>
            <person name="Goodwin L."/>
            <person name="Pitluck S."/>
            <person name="Liolios K."/>
            <person name="Pagani I."/>
            <person name="Ivanova N."/>
            <person name="Ovchinikova G."/>
            <person name="Pati A."/>
            <person name="Chen A."/>
            <person name="Palaniappan K."/>
            <person name="Land M."/>
            <person name="Hauser L."/>
            <person name="Jeffries C.D."/>
            <person name="Detter J.C."/>
            <person name="Brambilla E.M."/>
            <person name="Rohde M."/>
            <person name="Spring S."/>
            <person name="Goker M."/>
            <person name="Woyke T."/>
            <person name="Bristow J."/>
            <person name="Eisen J.A."/>
            <person name="Markowitz V."/>
            <person name="Hugenholtz P."/>
            <person name="Kyrpides N.C."/>
            <person name="Klenk H.P."/>
            <person name="Mavromatis K."/>
        </authorList>
    </citation>
    <scope>NUCLEOTIDE SEQUENCE [LARGE SCALE GENOMIC DNA]</scope>
    <source>
        <strain evidence="12">ATCC 700847 / DSM 10411 / MH2</strain>
    </source>
</reference>
<dbReference type="InterPro" id="IPR040074">
    <property type="entry name" value="BssD/PflA/YjjW"/>
</dbReference>
<dbReference type="InterPro" id="IPR007197">
    <property type="entry name" value="rSAM"/>
</dbReference>
<dbReference type="SFLD" id="SFLDG01118">
    <property type="entry name" value="activating_enzymes__group_2"/>
    <property type="match status" value="1"/>
</dbReference>
<feature type="domain" description="Radical SAM core" evidence="10">
    <location>
        <begin position="14"/>
        <end position="293"/>
    </location>
</feature>
<dbReference type="EC" id="1.97.1.4" evidence="11"/>
<evidence type="ECO:0000313" key="11">
    <source>
        <dbReference type="EMBL" id="AEA33340.1"/>
    </source>
</evidence>
<dbReference type="SFLD" id="SFLDS00029">
    <property type="entry name" value="Radical_SAM"/>
    <property type="match status" value="1"/>
</dbReference>
<evidence type="ECO:0000259" key="9">
    <source>
        <dbReference type="PROSITE" id="PS51379"/>
    </source>
</evidence>
<evidence type="ECO:0000256" key="4">
    <source>
        <dbReference type="ARBA" id="ARBA00022691"/>
    </source>
</evidence>